<feature type="domain" description="Luciferase-like" evidence="5">
    <location>
        <begin position="18"/>
        <end position="189"/>
    </location>
</feature>
<dbReference type="AlphaFoldDB" id="A0A2P7RPJ8"/>
<evidence type="ECO:0000313" key="6">
    <source>
        <dbReference type="EMBL" id="PSJ52095.1"/>
    </source>
</evidence>
<evidence type="ECO:0000256" key="2">
    <source>
        <dbReference type="ARBA" id="ARBA00022643"/>
    </source>
</evidence>
<dbReference type="Proteomes" id="UP000241229">
    <property type="component" value="Unassembled WGS sequence"/>
</dbReference>
<evidence type="ECO:0000256" key="1">
    <source>
        <dbReference type="ARBA" id="ARBA00022630"/>
    </source>
</evidence>
<keyword evidence="2" id="KW-0288">FMN</keyword>
<proteinExistence type="predicted"/>
<dbReference type="PANTHER" id="PTHR30011:SF16">
    <property type="entry name" value="C2H2 FINGER DOMAIN TRANSCRIPTION FACTOR (EUROFUNG)-RELATED"/>
    <property type="match status" value="1"/>
</dbReference>
<dbReference type="OrthoDB" id="9779442at2"/>
<evidence type="ECO:0000256" key="3">
    <source>
        <dbReference type="ARBA" id="ARBA00023002"/>
    </source>
</evidence>
<dbReference type="GO" id="GO:0016705">
    <property type="term" value="F:oxidoreductase activity, acting on paired donors, with incorporation or reduction of molecular oxygen"/>
    <property type="evidence" value="ECO:0007669"/>
    <property type="project" value="InterPro"/>
</dbReference>
<gene>
    <name evidence="6" type="ORF">C7I84_26815</name>
</gene>
<keyword evidence="4" id="KW-0503">Monooxygenase</keyword>
<dbReference type="EMBL" id="PXYK01000039">
    <property type="protein sequence ID" value="PSJ52095.1"/>
    <property type="molecule type" value="Genomic_DNA"/>
</dbReference>
<dbReference type="SUPFAM" id="SSF51679">
    <property type="entry name" value="Bacterial luciferase-like"/>
    <property type="match status" value="1"/>
</dbReference>
<protein>
    <recommendedName>
        <fullName evidence="5">Luciferase-like domain-containing protein</fullName>
    </recommendedName>
</protein>
<name>A0A2P7RPJ8_9HYPH</name>
<dbReference type="InterPro" id="IPR036661">
    <property type="entry name" value="Luciferase-like_sf"/>
</dbReference>
<comment type="caution">
    <text evidence="6">The sequence shown here is derived from an EMBL/GenBank/DDBJ whole genome shotgun (WGS) entry which is preliminary data.</text>
</comment>
<organism evidence="6 7">
    <name type="scientific">Kumtagia ephedrae</name>
    <dbReference type="NCBI Taxonomy" id="2116701"/>
    <lineage>
        <taxon>Bacteria</taxon>
        <taxon>Pseudomonadati</taxon>
        <taxon>Pseudomonadota</taxon>
        <taxon>Alphaproteobacteria</taxon>
        <taxon>Hyphomicrobiales</taxon>
        <taxon>Phyllobacteriaceae</taxon>
        <taxon>Kumtagia</taxon>
    </lineage>
</organism>
<accession>A0A2P7RPJ8</accession>
<reference evidence="6 7" key="1">
    <citation type="submission" date="2018-03" db="EMBL/GenBank/DDBJ databases">
        <title>The draft genome of Mesorhizobium sp. 6GN-30.</title>
        <authorList>
            <person name="Liu L."/>
            <person name="Li L."/>
            <person name="Wang T."/>
            <person name="Zhang X."/>
            <person name="Liang L."/>
        </authorList>
    </citation>
    <scope>NUCLEOTIDE SEQUENCE [LARGE SCALE GENOMIC DNA]</scope>
    <source>
        <strain evidence="6 7">6GN30</strain>
    </source>
</reference>
<dbReference type="PANTHER" id="PTHR30011">
    <property type="entry name" value="ALKANESULFONATE MONOOXYGENASE-RELATED"/>
    <property type="match status" value="1"/>
</dbReference>
<dbReference type="RefSeq" id="WP_106775283.1">
    <property type="nucleotide sequence ID" value="NZ_PXYK01000039.1"/>
</dbReference>
<keyword evidence="7" id="KW-1185">Reference proteome</keyword>
<keyword evidence="3" id="KW-0560">Oxidoreductase</keyword>
<dbReference type="Pfam" id="PF00296">
    <property type="entry name" value="Bac_luciferase"/>
    <property type="match status" value="1"/>
</dbReference>
<dbReference type="InterPro" id="IPR051260">
    <property type="entry name" value="Diverse_substr_monoxygenases"/>
</dbReference>
<dbReference type="Gene3D" id="3.20.20.30">
    <property type="entry name" value="Luciferase-like domain"/>
    <property type="match status" value="1"/>
</dbReference>
<dbReference type="GO" id="GO:0004497">
    <property type="term" value="F:monooxygenase activity"/>
    <property type="evidence" value="ECO:0007669"/>
    <property type="project" value="UniProtKB-KW"/>
</dbReference>
<evidence type="ECO:0000259" key="5">
    <source>
        <dbReference type="Pfam" id="PF00296"/>
    </source>
</evidence>
<evidence type="ECO:0000313" key="7">
    <source>
        <dbReference type="Proteomes" id="UP000241229"/>
    </source>
</evidence>
<dbReference type="InterPro" id="IPR011251">
    <property type="entry name" value="Luciferase-like_dom"/>
</dbReference>
<keyword evidence="1" id="KW-0285">Flavoprotein</keyword>
<evidence type="ECO:0000256" key="4">
    <source>
        <dbReference type="ARBA" id="ARBA00023033"/>
    </source>
</evidence>
<sequence length="220" mass="23457">MAGIPQTLAISGEFADWPLDQLTAVIKRAEAAGVETAVLPDTIPPAEGGAGWPDALILIGWLAASTGRIRFLGRVSSLGHQPYNLARRLASLDLISGGRAGWLMADEDFDAAFAAFSGKARLEGVDLADREKEFAAVVEGLWQSWDADALLLDKQAGRFLRPEAMHPLDHDGAHFSVRGPLNVMRSPRGRPDLLREADLGPVATAETPRTAFAILDGSAP</sequence>